<dbReference type="Proteomes" id="UP000248840">
    <property type="component" value="Unassembled WGS sequence"/>
</dbReference>
<keyword evidence="3" id="KW-1185">Reference proteome</keyword>
<feature type="transmembrane region" description="Helical" evidence="1">
    <location>
        <begin position="73"/>
        <end position="92"/>
    </location>
</feature>
<name>A0A328YUP1_9FLAO</name>
<keyword evidence="1" id="KW-0472">Membrane</keyword>
<gene>
    <name evidence="2" type="ORF">CLV55_102200</name>
</gene>
<keyword evidence="1" id="KW-1133">Transmembrane helix</keyword>
<accession>A0A328YUP1</accession>
<evidence type="ECO:0000313" key="3">
    <source>
        <dbReference type="Proteomes" id="UP000248840"/>
    </source>
</evidence>
<sequence>MKFRLYFLLLIASIFLFIFSHTTANTSNFTINLESTFFVMTLTHFYRALAILLLTVSLLYIVKDVSKVKIKPIYERLHVFGTIVLVITLLYLNNENNVLKTRSNISDEKLNFYNHGLELILISLILFQFLFLMNTFAVQVKQVLTSSKQ</sequence>
<dbReference type="RefSeq" id="WP_146739526.1">
    <property type="nucleotide sequence ID" value="NZ_QLSZ01000002.1"/>
</dbReference>
<evidence type="ECO:0000256" key="1">
    <source>
        <dbReference type="SAM" id="Phobius"/>
    </source>
</evidence>
<reference evidence="2 3" key="1">
    <citation type="submission" date="2018-06" db="EMBL/GenBank/DDBJ databases">
        <title>Genomic Encyclopedia of Archaeal and Bacterial Type Strains, Phase II (KMG-II): from individual species to whole genera.</title>
        <authorList>
            <person name="Goeker M."/>
        </authorList>
    </citation>
    <scope>NUCLEOTIDE SEQUENCE [LARGE SCALE GENOMIC DNA]</scope>
    <source>
        <strain evidence="2 3">DSM 25663</strain>
    </source>
</reference>
<proteinExistence type="predicted"/>
<dbReference type="AlphaFoldDB" id="A0A328YUP1"/>
<comment type="caution">
    <text evidence="2">The sequence shown here is derived from an EMBL/GenBank/DDBJ whole genome shotgun (WGS) entry which is preliminary data.</text>
</comment>
<feature type="transmembrane region" description="Helical" evidence="1">
    <location>
        <begin position="112"/>
        <end position="132"/>
    </location>
</feature>
<evidence type="ECO:0000313" key="2">
    <source>
        <dbReference type="EMBL" id="RAR74267.1"/>
    </source>
</evidence>
<feature type="transmembrane region" description="Helical" evidence="1">
    <location>
        <begin position="36"/>
        <end position="61"/>
    </location>
</feature>
<keyword evidence="1" id="KW-0812">Transmembrane</keyword>
<protein>
    <submittedName>
        <fullName evidence="2">Uncharacterized protein</fullName>
    </submittedName>
</protein>
<organism evidence="2 3">
    <name type="scientific">Flavobacterium aciduliphilum</name>
    <dbReference type="NCBI Taxonomy" id="1101402"/>
    <lineage>
        <taxon>Bacteria</taxon>
        <taxon>Pseudomonadati</taxon>
        <taxon>Bacteroidota</taxon>
        <taxon>Flavobacteriia</taxon>
        <taxon>Flavobacteriales</taxon>
        <taxon>Flavobacteriaceae</taxon>
        <taxon>Flavobacterium</taxon>
    </lineage>
</organism>
<dbReference type="EMBL" id="QLSZ01000002">
    <property type="protein sequence ID" value="RAR74267.1"/>
    <property type="molecule type" value="Genomic_DNA"/>
</dbReference>